<evidence type="ECO:0000313" key="2">
    <source>
        <dbReference type="EMBL" id="MBX0303363.1"/>
    </source>
</evidence>
<proteinExistence type="predicted"/>
<protein>
    <submittedName>
        <fullName evidence="2">Transporter</fullName>
    </submittedName>
</protein>
<dbReference type="EMBL" id="RKLQ01000001">
    <property type="protein sequence ID" value="MBX0303363.1"/>
    <property type="molecule type" value="Genomic_DNA"/>
</dbReference>
<accession>A0A8J7YH62</accession>
<dbReference type="AlphaFoldDB" id="A0A8J7YH62"/>
<keyword evidence="1" id="KW-0812">Transmembrane</keyword>
<feature type="transmembrane region" description="Helical" evidence="1">
    <location>
        <begin position="127"/>
        <end position="147"/>
    </location>
</feature>
<feature type="transmembrane region" description="Helical" evidence="1">
    <location>
        <begin position="56"/>
        <end position="74"/>
    </location>
</feature>
<gene>
    <name evidence="2" type="ORF">EGD98_06715</name>
</gene>
<keyword evidence="1" id="KW-1133">Transmembrane helix</keyword>
<feature type="transmembrane region" description="Helical" evidence="1">
    <location>
        <begin position="86"/>
        <end position="106"/>
    </location>
</feature>
<sequence>MSLIDTAMYVVHFVFAGLWSGTVLFTSYAVIPAALDGDLRAGSLSAMTGKLKTVSRASSLLLFLSGGHLAGALYTVESLTGSTRGYLVLSMVGLWFVLSGLVEVGASKLADGTDQQKVRQPAADARPFLLGASVAALLLLVDAGLLLGL</sequence>
<dbReference type="Proteomes" id="UP000783863">
    <property type="component" value="Unassembled WGS sequence"/>
</dbReference>
<reference evidence="2" key="1">
    <citation type="submission" date="2021-06" db="EMBL/GenBank/DDBJ databases">
        <title>Halomicroarcula sp. F24A a new haloarchaeum isolated from saline soil.</title>
        <authorList>
            <person name="Duran-Viseras A."/>
            <person name="Sanchez-Porro C."/>
            <person name="Ventosa A."/>
        </authorList>
    </citation>
    <scope>NUCLEOTIDE SEQUENCE</scope>
    <source>
        <strain evidence="2">F24A</strain>
    </source>
</reference>
<evidence type="ECO:0000313" key="3">
    <source>
        <dbReference type="Proteomes" id="UP000783863"/>
    </source>
</evidence>
<name>A0A8J7YH62_9EURY</name>
<feature type="transmembrane region" description="Helical" evidence="1">
    <location>
        <begin position="6"/>
        <end position="35"/>
    </location>
</feature>
<comment type="caution">
    <text evidence="2">The sequence shown here is derived from an EMBL/GenBank/DDBJ whole genome shotgun (WGS) entry which is preliminary data.</text>
</comment>
<keyword evidence="1" id="KW-0472">Membrane</keyword>
<keyword evidence="3" id="KW-1185">Reference proteome</keyword>
<dbReference type="RefSeq" id="WP_220587571.1">
    <property type="nucleotide sequence ID" value="NZ_RKLQ01000001.1"/>
</dbReference>
<evidence type="ECO:0000256" key="1">
    <source>
        <dbReference type="SAM" id="Phobius"/>
    </source>
</evidence>
<organism evidence="2 3">
    <name type="scientific">Haloarcula salinisoli</name>
    <dbReference type="NCBI Taxonomy" id="2487746"/>
    <lineage>
        <taxon>Archaea</taxon>
        <taxon>Methanobacteriati</taxon>
        <taxon>Methanobacteriota</taxon>
        <taxon>Stenosarchaea group</taxon>
        <taxon>Halobacteria</taxon>
        <taxon>Halobacteriales</taxon>
        <taxon>Haloarculaceae</taxon>
        <taxon>Haloarcula</taxon>
    </lineage>
</organism>